<name>A0AAE1C272_9PEZI</name>
<organism evidence="1 2">
    <name type="scientific">Recurvomyces mirabilis</name>
    <dbReference type="NCBI Taxonomy" id="574656"/>
    <lineage>
        <taxon>Eukaryota</taxon>
        <taxon>Fungi</taxon>
        <taxon>Dikarya</taxon>
        <taxon>Ascomycota</taxon>
        <taxon>Pezizomycotina</taxon>
        <taxon>Dothideomycetes</taxon>
        <taxon>Dothideomycetidae</taxon>
        <taxon>Mycosphaerellales</taxon>
        <taxon>Teratosphaeriaceae</taxon>
        <taxon>Recurvomyces</taxon>
    </lineage>
</organism>
<dbReference type="GO" id="GO:0019441">
    <property type="term" value="P:L-tryptophan catabolic process to kynurenine"/>
    <property type="evidence" value="ECO:0007669"/>
    <property type="project" value="InterPro"/>
</dbReference>
<dbReference type="Gene3D" id="3.50.30.50">
    <property type="entry name" value="Putative cyclase"/>
    <property type="match status" value="1"/>
</dbReference>
<keyword evidence="2" id="KW-1185">Reference proteome</keyword>
<protein>
    <submittedName>
        <fullName evidence="1">Uncharacterized protein</fullName>
    </submittedName>
</protein>
<dbReference type="GO" id="GO:0004061">
    <property type="term" value="F:arylformamidase activity"/>
    <property type="evidence" value="ECO:0007669"/>
    <property type="project" value="InterPro"/>
</dbReference>
<dbReference type="PANTHER" id="PTHR34861">
    <property type="match status" value="1"/>
</dbReference>
<reference evidence="1" key="1">
    <citation type="submission" date="2023-07" db="EMBL/GenBank/DDBJ databases">
        <title>Black Yeasts Isolated from many extreme environments.</title>
        <authorList>
            <person name="Coleine C."/>
            <person name="Stajich J.E."/>
            <person name="Selbmann L."/>
        </authorList>
    </citation>
    <scope>NUCLEOTIDE SEQUENCE</scope>
    <source>
        <strain evidence="1">CCFEE 5485</strain>
    </source>
</reference>
<evidence type="ECO:0000313" key="1">
    <source>
        <dbReference type="EMBL" id="KAK3675305.1"/>
    </source>
</evidence>
<dbReference type="Proteomes" id="UP001274830">
    <property type="component" value="Unassembled WGS sequence"/>
</dbReference>
<evidence type="ECO:0000313" key="2">
    <source>
        <dbReference type="Proteomes" id="UP001274830"/>
    </source>
</evidence>
<dbReference type="SUPFAM" id="SSF102198">
    <property type="entry name" value="Putative cyclase"/>
    <property type="match status" value="1"/>
</dbReference>
<dbReference type="InterPro" id="IPR037175">
    <property type="entry name" value="KFase_sf"/>
</dbReference>
<dbReference type="EMBL" id="JAUTXT010000015">
    <property type="protein sequence ID" value="KAK3675305.1"/>
    <property type="molecule type" value="Genomic_DNA"/>
</dbReference>
<proteinExistence type="predicted"/>
<comment type="caution">
    <text evidence="1">The sequence shown here is derived from an EMBL/GenBank/DDBJ whole genome shotgun (WGS) entry which is preliminary data.</text>
</comment>
<accession>A0AAE1C272</accession>
<dbReference type="AlphaFoldDB" id="A0AAE1C272"/>
<gene>
    <name evidence="1" type="ORF">LTR78_004815</name>
</gene>
<sequence length="116" mass="13443">MAEDQGVELKPADILIVRSGFTKWCEAASQEERDSKIANADFWKLEWTGVEGSPKTVEWLWNHHFAAVAGDSISWEQWPFNPDWEIHQYQLAMLGSPIGEIWDLERLAVVCEEQRR</sequence>
<dbReference type="PANTHER" id="PTHR34861:SF10">
    <property type="entry name" value="CYCLASE"/>
    <property type="match status" value="1"/>
</dbReference>